<dbReference type="Proteomes" id="UP000001338">
    <property type="component" value="Unassembled WGS sequence"/>
</dbReference>
<proteinExistence type="predicted"/>
<comment type="caution">
    <text evidence="1">The sequence shown here is derived from an EMBL/GenBank/DDBJ whole genome shotgun (WGS) entry which is preliminary data.</text>
</comment>
<protein>
    <submittedName>
        <fullName evidence="1">Uncharacterized protein</fullName>
    </submittedName>
</protein>
<name>A0A828Z0Q3_9LEPT</name>
<evidence type="ECO:0000313" key="2">
    <source>
        <dbReference type="Proteomes" id="UP000001338"/>
    </source>
</evidence>
<evidence type="ECO:0000313" key="1">
    <source>
        <dbReference type="EMBL" id="EKR63229.1"/>
    </source>
</evidence>
<accession>A0A828Z0Q3</accession>
<reference evidence="1 2" key="1">
    <citation type="submission" date="2012-10" db="EMBL/GenBank/DDBJ databases">
        <authorList>
            <person name="Harkins D.M."/>
            <person name="Durkin A.S."/>
            <person name="Brinkac L.M."/>
            <person name="Haft D.H."/>
            <person name="Selengut J.D."/>
            <person name="Sanka R."/>
            <person name="DePew J."/>
            <person name="Purushe J."/>
            <person name="Whelen A.C."/>
            <person name="Vinetz J.M."/>
            <person name="Sutton G.G."/>
            <person name="Nierman W.C."/>
            <person name="Fouts D.E."/>
        </authorList>
    </citation>
    <scope>NUCLEOTIDE SEQUENCE [LARGE SCALE GENOMIC DNA]</scope>
    <source>
        <strain evidence="1 2">2006001853</strain>
    </source>
</reference>
<organism evidence="1 2">
    <name type="scientific">Leptospira weilii str. 2006001853</name>
    <dbReference type="NCBI Taxonomy" id="1001589"/>
    <lineage>
        <taxon>Bacteria</taxon>
        <taxon>Pseudomonadati</taxon>
        <taxon>Spirochaetota</taxon>
        <taxon>Spirochaetia</taxon>
        <taxon>Leptospirales</taxon>
        <taxon>Leptospiraceae</taxon>
        <taxon>Leptospira</taxon>
    </lineage>
</organism>
<dbReference type="AlphaFoldDB" id="A0A828Z0Q3"/>
<dbReference type="EMBL" id="AFLV02000062">
    <property type="protein sequence ID" value="EKR63229.1"/>
    <property type="molecule type" value="Genomic_DNA"/>
</dbReference>
<sequence>MTKTRTSFSKPHLFSSHLRKSMKYKKVIQHRKTFRFFECVSYDETLRICSKNENQSLVSP</sequence>
<gene>
    <name evidence="1" type="ORF">LEP1GSC036_3130</name>
</gene>